<dbReference type="Proteomes" id="UP000321917">
    <property type="component" value="Unassembled WGS sequence"/>
</dbReference>
<dbReference type="OrthoDB" id="6228741at2"/>
<evidence type="ECO:0000313" key="2">
    <source>
        <dbReference type="EMBL" id="TWX67091.1"/>
    </source>
</evidence>
<dbReference type="EMBL" id="VOLQ01000015">
    <property type="protein sequence ID" value="TWX67091.1"/>
    <property type="molecule type" value="Genomic_DNA"/>
</dbReference>
<protein>
    <submittedName>
        <fullName evidence="2">TIGR02922 family protein</fullName>
    </submittedName>
</protein>
<proteinExistence type="predicted"/>
<dbReference type="EMBL" id="VOLR01000001">
    <property type="protein sequence ID" value="TWX62777.1"/>
    <property type="molecule type" value="Genomic_DNA"/>
</dbReference>
<evidence type="ECO:0000313" key="1">
    <source>
        <dbReference type="EMBL" id="TWX62777.1"/>
    </source>
</evidence>
<evidence type="ECO:0000313" key="3">
    <source>
        <dbReference type="Proteomes" id="UP000321525"/>
    </source>
</evidence>
<comment type="caution">
    <text evidence="2">The sequence shown here is derived from an EMBL/GenBank/DDBJ whole genome shotgun (WGS) entry which is preliminary data.</text>
</comment>
<evidence type="ECO:0000313" key="4">
    <source>
        <dbReference type="Proteomes" id="UP000321917"/>
    </source>
</evidence>
<dbReference type="AlphaFoldDB" id="A0A5C6QEB3"/>
<dbReference type="Proteomes" id="UP000321525">
    <property type="component" value="Unassembled WGS sequence"/>
</dbReference>
<name>A0A5C6QEB3_9GAMM</name>
<dbReference type="InterPro" id="IPR014271">
    <property type="entry name" value="CHP02922"/>
</dbReference>
<dbReference type="NCBIfam" id="TIGR02922">
    <property type="entry name" value="TIGR02922 family protein"/>
    <property type="match status" value="1"/>
</dbReference>
<dbReference type="Pfam" id="PF09558">
    <property type="entry name" value="DUF2375"/>
    <property type="match status" value="1"/>
</dbReference>
<sequence length="73" mass="8208">MQVYQEKIVTLIYYSDDSLELLHKIESFLQSAEGRVVIPESFKKGKSIIAVCEGEINIMNKVGDRIVSAYGVI</sequence>
<organism evidence="2 4">
    <name type="scientific">Colwellia hornerae</name>
    <dbReference type="NCBI Taxonomy" id="89402"/>
    <lineage>
        <taxon>Bacteria</taxon>
        <taxon>Pseudomonadati</taxon>
        <taxon>Pseudomonadota</taxon>
        <taxon>Gammaproteobacteria</taxon>
        <taxon>Alteromonadales</taxon>
        <taxon>Colwelliaceae</taxon>
        <taxon>Colwellia</taxon>
    </lineage>
</organism>
<dbReference type="RefSeq" id="WP_146795892.1">
    <property type="nucleotide sequence ID" value="NZ_VOLP01000001.1"/>
</dbReference>
<accession>A0A5C6QEB3</accession>
<keyword evidence="3" id="KW-1185">Reference proteome</keyword>
<gene>
    <name evidence="1" type="ORF">ESZ26_00200</name>
    <name evidence="2" type="ORF">ESZ27_09440</name>
</gene>
<reference evidence="2 4" key="1">
    <citation type="submission" date="2019-07" db="EMBL/GenBank/DDBJ databases">
        <title>Genomes of sea-ice associated Colwellia species.</title>
        <authorList>
            <person name="Bowman J.P."/>
        </authorList>
    </citation>
    <scope>NUCLEOTIDE SEQUENCE [LARGE SCALE GENOMIC DNA]</scope>
    <source>
        <strain evidence="1 3">ACAM 607</strain>
        <strain evidence="2 4">IC036</strain>
    </source>
</reference>